<evidence type="ECO:0000259" key="13">
    <source>
        <dbReference type="Pfam" id="PF19291"/>
    </source>
</evidence>
<sequence length="594" mass="66834">MNARIEDYALIGDEQTAALIGKDGSIDWLCLPRFDSGSCFARLLGDEDHGYWRIAPKGADVCTRRAYRADTLVLDTEWETADGVVRVTDLMPQRDRAPDVVRIVEGVSGRVTVRSTLRLRFDYGSVMPWVRRSDGHRVAVAGPDSVWLRAEPAVRTWGEDYGTHAEFTLAEGERVAFVLTWHPSHEKRPPLIDPYEALESSVTDWRRWARRCRYDGPYRDAVVRSLITLKALTYAPTGGIVAAATTSLPEQPGGVRNWDYRYCWLRDSTLTLGALLSAGFQDEAEAWRDWLLRAVAGNPADLQIMYGVAGERRLREIELPWLPGFAGSSPVRIGNGAVDQLQLDVYGEVMDSLSLARSSGLPTKPHMWAMQRSLMTFLESAWRQPDEGLWEVRGGRRQFVHSKVMVWVAADRAVKTLERHRKLEGDLEGWRRLRDEVHREVCEQGFDRERNTFTQYYGSRELDASLLLIPRVGFLPPDDPRVVGTVDAIRDDLGHDGFLRRYDTEDSVIDGLPSGEGAFLACSFWLADALHLTGRTKDARELFDRLVGLCNDVGLLAEEYDPVDGRQLGNFPQAFSHVGLVNTALILYGDDRAG</sequence>
<dbReference type="Gene3D" id="1.50.10.10">
    <property type="match status" value="1"/>
</dbReference>
<keyword evidence="7" id="KW-0326">Glycosidase</keyword>
<feature type="domain" description="GH15-like" evidence="12">
    <location>
        <begin position="216"/>
        <end position="584"/>
    </location>
</feature>
<dbReference type="Pfam" id="PF19291">
    <property type="entry name" value="TREH_N"/>
    <property type="match status" value="1"/>
</dbReference>
<dbReference type="EC" id="3.2.1.28" evidence="3"/>
<dbReference type="InterPro" id="IPR012341">
    <property type="entry name" value="6hp_glycosidase-like_sf"/>
</dbReference>
<evidence type="ECO:0000256" key="1">
    <source>
        <dbReference type="ARBA" id="ARBA00001576"/>
    </source>
</evidence>
<feature type="domain" description="Trehalase-like N-terminal" evidence="13">
    <location>
        <begin position="3"/>
        <end position="150"/>
    </location>
</feature>
<evidence type="ECO:0000256" key="10">
    <source>
        <dbReference type="ARBA" id="ARBA00053030"/>
    </source>
</evidence>
<evidence type="ECO:0000256" key="2">
    <source>
        <dbReference type="ARBA" id="ARBA00006188"/>
    </source>
</evidence>
<evidence type="ECO:0000256" key="6">
    <source>
        <dbReference type="ARBA" id="ARBA00023277"/>
    </source>
</evidence>
<evidence type="ECO:0000256" key="9">
    <source>
        <dbReference type="ARBA" id="ARBA00031637"/>
    </source>
</evidence>
<dbReference type="InterPro" id="IPR045582">
    <property type="entry name" value="Trehalase-like_N"/>
</dbReference>
<dbReference type="SUPFAM" id="SSF48208">
    <property type="entry name" value="Six-hairpin glycosidases"/>
    <property type="match status" value="1"/>
</dbReference>
<evidence type="ECO:0000256" key="8">
    <source>
        <dbReference type="ARBA" id="ARBA00030473"/>
    </source>
</evidence>
<comment type="caution">
    <text evidence="14">The sequence shown here is derived from an EMBL/GenBank/DDBJ whole genome shotgun (WGS) entry which is preliminary data.</text>
</comment>
<dbReference type="InterPro" id="IPR008928">
    <property type="entry name" value="6-hairpin_glycosidase_sf"/>
</dbReference>
<dbReference type="PANTHER" id="PTHR31616">
    <property type="entry name" value="TREHALASE"/>
    <property type="match status" value="1"/>
</dbReference>
<evidence type="ECO:0000256" key="7">
    <source>
        <dbReference type="ARBA" id="ARBA00023295"/>
    </source>
</evidence>
<keyword evidence="5" id="KW-0378">Hydrolase</keyword>
<name>A0A117QFR5_STRCK</name>
<dbReference type="RefSeq" id="WP_059264004.1">
    <property type="nucleotide sequence ID" value="NZ_KQ948357.1"/>
</dbReference>
<evidence type="ECO:0000313" key="15">
    <source>
        <dbReference type="Proteomes" id="UP000053398"/>
    </source>
</evidence>
<protein>
    <recommendedName>
        <fullName evidence="4">Trehalase</fullName>
        <ecNumber evidence="3">3.2.1.28</ecNumber>
    </recommendedName>
    <alternativeName>
        <fullName evidence="8">Alpha,alpha-trehalase</fullName>
    </alternativeName>
    <alternativeName>
        <fullName evidence="9">Alpha,alpha-trehalose glucohydrolase</fullName>
    </alternativeName>
</protein>
<dbReference type="GO" id="GO:0004555">
    <property type="term" value="F:alpha,alpha-trehalase activity"/>
    <property type="evidence" value="ECO:0007669"/>
    <property type="project" value="UniProtKB-EC"/>
</dbReference>
<dbReference type="FunFam" id="1.50.10.10:FF:000005">
    <property type="entry name" value="Glycosyl hydrolase, glucoamylase"/>
    <property type="match status" value="1"/>
</dbReference>
<keyword evidence="15" id="KW-1185">Reference proteome</keyword>
<evidence type="ECO:0000313" key="14">
    <source>
        <dbReference type="EMBL" id="KUN25858.1"/>
    </source>
</evidence>
<comment type="pathway">
    <text evidence="11">Glycan degradation; trehalose degradation; D-glucose from alpha,alpha-trehalose: step 1/1.</text>
</comment>
<evidence type="ECO:0000256" key="4">
    <source>
        <dbReference type="ARBA" id="ARBA00019905"/>
    </source>
</evidence>
<evidence type="ECO:0000256" key="3">
    <source>
        <dbReference type="ARBA" id="ARBA00012757"/>
    </source>
</evidence>
<dbReference type="AlphaFoldDB" id="A0A117QFR5"/>
<comment type="similarity">
    <text evidence="2">Belongs to the glycosyl hydrolase 15 family.</text>
</comment>
<gene>
    <name evidence="14" type="ORF">AQJ11_20900</name>
</gene>
<evidence type="ECO:0000256" key="11">
    <source>
        <dbReference type="ARBA" id="ARBA00060615"/>
    </source>
</evidence>
<proteinExistence type="inferred from homology"/>
<comment type="catalytic activity">
    <reaction evidence="1">
        <text>alpha,alpha-trehalose + H2O = alpha-D-glucose + beta-D-glucose</text>
        <dbReference type="Rhea" id="RHEA:32675"/>
        <dbReference type="ChEBI" id="CHEBI:15377"/>
        <dbReference type="ChEBI" id="CHEBI:15903"/>
        <dbReference type="ChEBI" id="CHEBI:16551"/>
        <dbReference type="ChEBI" id="CHEBI:17925"/>
        <dbReference type="EC" id="3.2.1.28"/>
    </reaction>
</comment>
<reference evidence="14 15" key="1">
    <citation type="submission" date="2015-10" db="EMBL/GenBank/DDBJ databases">
        <title>Draft genome sequence of Streptomyces corchorusii DSM 40340, type strain for the species Streptomyces corchorusii.</title>
        <authorList>
            <person name="Ruckert C."/>
            <person name="Winkler A."/>
            <person name="Kalinowski J."/>
            <person name="Kampfer P."/>
            <person name="Glaeser S."/>
        </authorList>
    </citation>
    <scope>NUCLEOTIDE SEQUENCE [LARGE SCALE GENOMIC DNA]</scope>
    <source>
        <strain evidence="14 15">DSM 40340</strain>
    </source>
</reference>
<dbReference type="GO" id="GO:0005993">
    <property type="term" value="P:trehalose catabolic process"/>
    <property type="evidence" value="ECO:0007669"/>
    <property type="project" value="UniProtKB-ARBA"/>
</dbReference>
<dbReference type="EMBL" id="LMWP01000019">
    <property type="protein sequence ID" value="KUN25858.1"/>
    <property type="molecule type" value="Genomic_DNA"/>
</dbReference>
<evidence type="ECO:0000256" key="5">
    <source>
        <dbReference type="ARBA" id="ARBA00022801"/>
    </source>
</evidence>
<dbReference type="Proteomes" id="UP000053398">
    <property type="component" value="Unassembled WGS sequence"/>
</dbReference>
<dbReference type="InterPro" id="IPR011613">
    <property type="entry name" value="GH15-like"/>
</dbReference>
<keyword evidence="6" id="KW-0119">Carbohydrate metabolism</keyword>
<dbReference type="PANTHER" id="PTHR31616:SF0">
    <property type="entry name" value="GLUCAN 1,4-ALPHA-GLUCOSIDASE"/>
    <property type="match status" value="1"/>
</dbReference>
<dbReference type="Pfam" id="PF00723">
    <property type="entry name" value="Glyco_hydro_15"/>
    <property type="match status" value="1"/>
</dbReference>
<comment type="cofactor">
    <cofactor evidence="10">
        <name>phosphate</name>
        <dbReference type="ChEBI" id="CHEBI:43474"/>
    </cofactor>
</comment>
<evidence type="ECO:0000259" key="12">
    <source>
        <dbReference type="Pfam" id="PF00723"/>
    </source>
</evidence>
<organism evidence="14 15">
    <name type="scientific">Streptomyces corchorusii</name>
    <name type="common">Streptomyces chibaensis</name>
    <dbReference type="NCBI Taxonomy" id="1903"/>
    <lineage>
        <taxon>Bacteria</taxon>
        <taxon>Bacillati</taxon>
        <taxon>Actinomycetota</taxon>
        <taxon>Actinomycetes</taxon>
        <taxon>Kitasatosporales</taxon>
        <taxon>Streptomycetaceae</taxon>
        <taxon>Streptomyces</taxon>
    </lineage>
</organism>
<accession>A0A117QFR5</accession>